<dbReference type="PANTHER" id="PTHR44094:SF8">
    <property type="entry name" value="DNAJ HEAT SHOCK N-TERMINAL DOMAIN-CONTAINING PROTEIN-RELATED"/>
    <property type="match status" value="1"/>
</dbReference>
<dbReference type="OrthoDB" id="436519at2759"/>
<dbReference type="InterPro" id="IPR001623">
    <property type="entry name" value="DnaJ_domain"/>
</dbReference>
<name>A0A915ZWD9_9GLOM</name>
<dbReference type="AlphaFoldDB" id="A0A915ZWD9"/>
<feature type="compositionally biased region" description="Basic and acidic residues" evidence="1">
    <location>
        <begin position="39"/>
        <end position="56"/>
    </location>
</feature>
<dbReference type="Pfam" id="PF00226">
    <property type="entry name" value="DnaJ"/>
    <property type="match status" value="1"/>
</dbReference>
<dbReference type="SUPFAM" id="SSF46565">
    <property type="entry name" value="Chaperone J-domain"/>
    <property type="match status" value="1"/>
</dbReference>
<proteinExistence type="predicted"/>
<dbReference type="VEuPathDB" id="FungiDB:RhiirFUN_000494"/>
<feature type="domain" description="J" evidence="2">
    <location>
        <begin position="58"/>
        <end position="121"/>
    </location>
</feature>
<dbReference type="PROSITE" id="PS50076">
    <property type="entry name" value="DNAJ_2"/>
    <property type="match status" value="1"/>
</dbReference>
<evidence type="ECO:0000313" key="3">
    <source>
        <dbReference type="EMBL" id="CAB5389984.1"/>
    </source>
</evidence>
<accession>A0A915ZWD9</accession>
<reference evidence="3" key="1">
    <citation type="submission" date="2020-05" db="EMBL/GenBank/DDBJ databases">
        <authorList>
            <person name="Rincon C."/>
            <person name="Sanders R I."/>
            <person name="Robbins C."/>
            <person name="Chaturvedi A."/>
        </authorList>
    </citation>
    <scope>NUCLEOTIDE SEQUENCE</scope>
    <source>
        <strain evidence="3">CHB12</strain>
    </source>
</reference>
<dbReference type="EMBL" id="CAGKOT010000067">
    <property type="protein sequence ID" value="CAB5389984.1"/>
    <property type="molecule type" value="Genomic_DNA"/>
</dbReference>
<dbReference type="SMART" id="SM00271">
    <property type="entry name" value="DnaJ"/>
    <property type="match status" value="1"/>
</dbReference>
<feature type="region of interest" description="Disordered" evidence="1">
    <location>
        <begin position="1"/>
        <end position="56"/>
    </location>
</feature>
<organism evidence="3 4">
    <name type="scientific">Rhizophagus irregularis</name>
    <dbReference type="NCBI Taxonomy" id="588596"/>
    <lineage>
        <taxon>Eukaryota</taxon>
        <taxon>Fungi</taxon>
        <taxon>Fungi incertae sedis</taxon>
        <taxon>Mucoromycota</taxon>
        <taxon>Glomeromycotina</taxon>
        <taxon>Glomeromycetes</taxon>
        <taxon>Glomerales</taxon>
        <taxon>Glomeraceae</taxon>
        <taxon>Rhizophagus</taxon>
    </lineage>
</organism>
<dbReference type="Proteomes" id="UP000684084">
    <property type="component" value="Unassembled WGS sequence"/>
</dbReference>
<dbReference type="InterPro" id="IPR052423">
    <property type="entry name" value="EMIR"/>
</dbReference>
<dbReference type="PRINTS" id="PR00625">
    <property type="entry name" value="JDOMAIN"/>
</dbReference>
<evidence type="ECO:0000259" key="2">
    <source>
        <dbReference type="PROSITE" id="PS50076"/>
    </source>
</evidence>
<feature type="compositionally biased region" description="Basic and acidic residues" evidence="1">
    <location>
        <begin position="1"/>
        <end position="28"/>
    </location>
</feature>
<dbReference type="PANTHER" id="PTHR44094">
    <property type="entry name" value="DNAJ HEAT SHOCK N-TERMINAL DOMAIN-CONTAINING PROTEIN"/>
    <property type="match status" value="1"/>
</dbReference>
<sequence length="363" mass="41887">MNLLEELKENQRRLDNGEIDKNEFEKQKKTLLRQFSGNSKEDKKTEHSHDANKPRETELYDILQLKPEATEAEIKLSYKKLALKHHPDKNGGIETEEWNKLSNAYKILSDKNSRSLYDNYGTINDSLEGKASFNPYVGGDTWQPYIGDLEIGLWMFSIMNDGSSPEINELTSNERRVQRHTIRVSNIVRYLKDKLSRFPKQDSSEFESFEESLRQEAQKLLSEPNGKELLSSLGGIYVSKAQAHLNKSFLSSISNKCSNIFNGVEFTVDLISGYLAAKTKGGPMMKQEEMNKVIWRLSRSEISSITRETCDKILNNDEDDKDTSYLLANSLQLLGKVWLGNIYNYLYRLSNFFFFNYSFTNIK</sequence>
<protein>
    <recommendedName>
        <fullName evidence="2">J domain-containing protein</fullName>
    </recommendedName>
</protein>
<dbReference type="CDD" id="cd06257">
    <property type="entry name" value="DnaJ"/>
    <property type="match status" value="1"/>
</dbReference>
<dbReference type="Pfam" id="PF14308">
    <property type="entry name" value="DnaJ-X"/>
    <property type="match status" value="1"/>
</dbReference>
<gene>
    <name evidence="3" type="ORF">CHRIB12_LOCUS21300</name>
</gene>
<dbReference type="InterPro" id="IPR026894">
    <property type="entry name" value="DnaJ_X"/>
</dbReference>
<comment type="caution">
    <text evidence="3">The sequence shown here is derived from an EMBL/GenBank/DDBJ whole genome shotgun (WGS) entry which is preliminary data.</text>
</comment>
<evidence type="ECO:0000256" key="1">
    <source>
        <dbReference type="SAM" id="MobiDB-lite"/>
    </source>
</evidence>
<dbReference type="InterPro" id="IPR036869">
    <property type="entry name" value="J_dom_sf"/>
</dbReference>
<dbReference type="Gene3D" id="1.10.287.110">
    <property type="entry name" value="DnaJ domain"/>
    <property type="match status" value="1"/>
</dbReference>
<evidence type="ECO:0000313" key="4">
    <source>
        <dbReference type="Proteomes" id="UP000684084"/>
    </source>
</evidence>